<name>A0A060I154_RHIET</name>
<dbReference type="AlphaFoldDB" id="A0A060I154"/>
<dbReference type="Pfam" id="PF00881">
    <property type="entry name" value="Nitroreductase"/>
    <property type="match status" value="1"/>
</dbReference>
<dbReference type="PANTHER" id="PTHR43673:SF10">
    <property type="entry name" value="NADH DEHYDROGENASE_NAD(P)H NITROREDUCTASE XCC3605-RELATED"/>
    <property type="match status" value="1"/>
</dbReference>
<evidence type="ECO:0000259" key="3">
    <source>
        <dbReference type="Pfam" id="PF00881"/>
    </source>
</evidence>
<feature type="domain" description="Nitroreductase" evidence="3">
    <location>
        <begin position="19"/>
        <end position="164"/>
    </location>
</feature>
<dbReference type="GO" id="GO:0016491">
    <property type="term" value="F:oxidoreductase activity"/>
    <property type="evidence" value="ECO:0007669"/>
    <property type="project" value="UniProtKB-KW"/>
</dbReference>
<evidence type="ECO:0000256" key="1">
    <source>
        <dbReference type="ARBA" id="ARBA00007118"/>
    </source>
</evidence>
<comment type="similarity">
    <text evidence="1">Belongs to the nitroreductase family.</text>
</comment>
<dbReference type="SUPFAM" id="SSF55469">
    <property type="entry name" value="FMN-dependent nitroreductase-like"/>
    <property type="match status" value="1"/>
</dbReference>
<dbReference type="CDD" id="cd02138">
    <property type="entry name" value="TdsD-like"/>
    <property type="match status" value="1"/>
</dbReference>
<proteinExistence type="inferred from homology"/>
<evidence type="ECO:0000313" key="4">
    <source>
        <dbReference type="EMBL" id="AIC25196.1"/>
    </source>
</evidence>
<dbReference type="Gene3D" id="3.40.109.10">
    <property type="entry name" value="NADH Oxidase"/>
    <property type="match status" value="1"/>
</dbReference>
<gene>
    <name evidence="4" type="ORF">IE4771_CH00013</name>
</gene>
<dbReference type="OrthoDB" id="9802510at2"/>
<dbReference type="Proteomes" id="UP000027180">
    <property type="component" value="Chromosome"/>
</dbReference>
<dbReference type="InterPro" id="IPR029479">
    <property type="entry name" value="Nitroreductase"/>
</dbReference>
<reference evidence="4 5" key="1">
    <citation type="submission" date="2013-12" db="EMBL/GenBank/DDBJ databases">
        <title>Complete genome sequence of Rhizobium etli bv. mimosae IE4771.</title>
        <authorList>
            <person name="Bustos P."/>
            <person name="Santamaria R.I."/>
            <person name="Lozano L."/>
            <person name="Ormeno-Orrillo E."/>
            <person name="Rogel M.A."/>
            <person name="Romero D."/>
            <person name="Cevallos M.A."/>
            <person name="Martinez-Romero E."/>
            <person name="Gonzalez V."/>
        </authorList>
    </citation>
    <scope>NUCLEOTIDE SEQUENCE [LARGE SCALE GENOMIC DNA]</scope>
    <source>
        <strain evidence="4 5">IE4771</strain>
    </source>
</reference>
<dbReference type="KEGG" id="rei:IE4771_CH00013"/>
<evidence type="ECO:0000256" key="2">
    <source>
        <dbReference type="ARBA" id="ARBA00023002"/>
    </source>
</evidence>
<organism evidence="4 5">
    <name type="scientific">Rhizobium etli bv. mimosae str. IE4771</name>
    <dbReference type="NCBI Taxonomy" id="1432050"/>
    <lineage>
        <taxon>Bacteria</taxon>
        <taxon>Pseudomonadati</taxon>
        <taxon>Pseudomonadota</taxon>
        <taxon>Alphaproteobacteria</taxon>
        <taxon>Hyphomicrobiales</taxon>
        <taxon>Rhizobiaceae</taxon>
        <taxon>Rhizobium/Agrobacterium group</taxon>
        <taxon>Rhizobium</taxon>
    </lineage>
</organism>
<evidence type="ECO:0000313" key="5">
    <source>
        <dbReference type="Proteomes" id="UP000027180"/>
    </source>
</evidence>
<dbReference type="PANTHER" id="PTHR43673">
    <property type="entry name" value="NAD(P)H NITROREDUCTASE YDGI-RELATED"/>
    <property type="match status" value="1"/>
</dbReference>
<dbReference type="RefSeq" id="WP_010058771.1">
    <property type="nucleotide sequence ID" value="NZ_CP006986.1"/>
</dbReference>
<sequence>MTKSNNRESQYPIDQMFLDRWSPRAFTGEIIEEAQLLSLLDAAHWAPSSSNQQPWRFIYALKGSQHWEKFVALLVDANQEWAKNASALIFVVSRSFTGAAGSGEEKPSYTHSFDAGAAWGHLALQARLSGFYAHGMGGIKHEDIMKTFGIPQGYRVEAGVAVGRLADKTVLSERNQAREFPSQRKPLSEVAFNGRFVAN</sequence>
<dbReference type="HOGENOM" id="CLU_070764_6_0_5"/>
<accession>A0A060I154</accession>
<keyword evidence="2" id="KW-0560">Oxidoreductase</keyword>
<protein>
    <submittedName>
        <fullName evidence="4">Nitroreductase-like protein</fullName>
    </submittedName>
</protein>
<dbReference type="EMBL" id="CP006986">
    <property type="protein sequence ID" value="AIC25196.1"/>
    <property type="molecule type" value="Genomic_DNA"/>
</dbReference>
<dbReference type="InterPro" id="IPR000415">
    <property type="entry name" value="Nitroreductase-like"/>
</dbReference>